<reference evidence="2" key="1">
    <citation type="submission" date="2017-08" db="EMBL/GenBank/DDBJ databases">
        <authorList>
            <person name="Cuomo C."/>
            <person name="Billmyre B."/>
            <person name="Heitman J."/>
        </authorList>
    </citation>
    <scope>NUCLEOTIDE SEQUENCE</scope>
    <source>
        <strain evidence="2">CBS 12478</strain>
    </source>
</reference>
<proteinExistence type="predicted"/>
<sequence length="488" mass="52862">MAPDNRPSRLLIPSETNPSSSALDSAAAAGPLSTAAFLKKRETSLSNYRNNSNTNTNNDSSSASASANDNDATPSPSTALSPPASAFGRGAGVGVGGGGGTETPPLVSPAYSMMVNHGSVFGGFGAAVAAGGFPFPKGMLNRHDQGRLSANLWERVGAHAHIHHGGLVSPHEVIHEHDAEEGQKADSVEYADENRGINETDHVGDSEAKAGEDEEVKMSNDQPAVHNERVIAIDFDDVCTQNMLAIITEHNEQYGTDLTLDDLETYVFWQNRGWGSPADVSRKVKTLNQILHKTLPVPGFASALRLLHSFGHPIHIVTSRPESDRQADVIAAAWFTGSYVSAYPNLEEKGDTEEAKQREKELNERLKALWKEGADKGKSGLAKLEILRKINASLFIDDHHGNIEPIINAQPPIPCLLFGTYGWNKASSGLSSPIAMMDYDQRMQFGLPLPFEEIPEGKDHGLHRTKGWEEVIRWVKEWDREAEGNVSA</sequence>
<dbReference type="InterPro" id="IPR052419">
    <property type="entry name" value="5_3-deoxyribonucleotidase-like"/>
</dbReference>
<dbReference type="GeneID" id="43586419"/>
<organism evidence="2 3">
    <name type="scientific">Kwoniella shandongensis</name>
    <dbReference type="NCBI Taxonomy" id="1734106"/>
    <lineage>
        <taxon>Eukaryota</taxon>
        <taxon>Fungi</taxon>
        <taxon>Dikarya</taxon>
        <taxon>Basidiomycota</taxon>
        <taxon>Agaricomycotina</taxon>
        <taxon>Tremellomycetes</taxon>
        <taxon>Tremellales</taxon>
        <taxon>Cryptococcaceae</taxon>
        <taxon>Kwoniella</taxon>
    </lineage>
</organism>
<keyword evidence="3" id="KW-1185">Reference proteome</keyword>
<dbReference type="PANTHER" id="PTHR35134:SF2">
    <property type="entry name" value="NUCLEOTIDASE YQFW-RELATED"/>
    <property type="match status" value="1"/>
</dbReference>
<name>A0A5M6C593_9TREE</name>
<accession>A0A5M6C593</accession>
<feature type="compositionally biased region" description="Low complexity" evidence="1">
    <location>
        <begin position="18"/>
        <end position="27"/>
    </location>
</feature>
<evidence type="ECO:0000313" key="3">
    <source>
        <dbReference type="Proteomes" id="UP000322225"/>
    </source>
</evidence>
<feature type="region of interest" description="Disordered" evidence="1">
    <location>
        <begin position="43"/>
        <end position="101"/>
    </location>
</feature>
<dbReference type="SUPFAM" id="SSF56784">
    <property type="entry name" value="HAD-like"/>
    <property type="match status" value="1"/>
</dbReference>
<dbReference type="PANTHER" id="PTHR35134">
    <property type="entry name" value="NUCLEOTIDASE YQFW-RELATED"/>
    <property type="match status" value="1"/>
</dbReference>
<dbReference type="InterPro" id="IPR036412">
    <property type="entry name" value="HAD-like_sf"/>
</dbReference>
<feature type="compositionally biased region" description="Low complexity" evidence="1">
    <location>
        <begin position="50"/>
        <end position="88"/>
    </location>
</feature>
<dbReference type="KEGG" id="ksn:43586419"/>
<feature type="region of interest" description="Disordered" evidence="1">
    <location>
        <begin position="1"/>
        <end position="27"/>
    </location>
</feature>
<dbReference type="OrthoDB" id="10248475at2759"/>
<gene>
    <name evidence="2" type="ORF">CI109_101760</name>
</gene>
<reference evidence="2" key="2">
    <citation type="submission" date="2024-01" db="EMBL/GenBank/DDBJ databases">
        <title>Comparative genomics of Cryptococcus and Kwoniella reveals pathogenesis evolution and contrasting modes of karyotype evolution via chromosome fusion or intercentromeric recombination.</title>
        <authorList>
            <person name="Coelho M.A."/>
            <person name="David-Palma M."/>
            <person name="Shea T."/>
            <person name="Bowers K."/>
            <person name="McGinley-Smith S."/>
            <person name="Mohammad A.W."/>
            <person name="Gnirke A."/>
            <person name="Yurkov A.M."/>
            <person name="Nowrousian M."/>
            <person name="Sun S."/>
            <person name="Cuomo C.A."/>
            <person name="Heitman J."/>
        </authorList>
    </citation>
    <scope>NUCLEOTIDE SEQUENCE</scope>
    <source>
        <strain evidence="2">CBS 12478</strain>
    </source>
</reference>
<evidence type="ECO:0000256" key="1">
    <source>
        <dbReference type="SAM" id="MobiDB-lite"/>
    </source>
</evidence>
<feature type="region of interest" description="Disordered" evidence="1">
    <location>
        <begin position="194"/>
        <end position="221"/>
    </location>
</feature>
<dbReference type="AlphaFoldDB" id="A0A5M6C593"/>
<dbReference type="RefSeq" id="XP_031863245.1">
    <property type="nucleotide sequence ID" value="XM_032002308.1"/>
</dbReference>
<protein>
    <submittedName>
        <fullName evidence="2">Uncharacterized protein</fullName>
    </submittedName>
</protein>
<evidence type="ECO:0000313" key="2">
    <source>
        <dbReference type="EMBL" id="WWD17320.1"/>
    </source>
</evidence>
<dbReference type="Proteomes" id="UP000322225">
    <property type="component" value="Chromosome 3"/>
</dbReference>
<feature type="compositionally biased region" description="Gly residues" evidence="1">
    <location>
        <begin position="89"/>
        <end position="101"/>
    </location>
</feature>
<feature type="compositionally biased region" description="Basic and acidic residues" evidence="1">
    <location>
        <begin position="194"/>
        <end position="211"/>
    </location>
</feature>
<dbReference type="EMBL" id="CP144053">
    <property type="protein sequence ID" value="WWD17320.1"/>
    <property type="molecule type" value="Genomic_DNA"/>
</dbReference>